<reference evidence="6 7" key="1">
    <citation type="submission" date="2019-04" db="EMBL/GenBank/DDBJ databases">
        <title>Crenobacter sp. nov.</title>
        <authorList>
            <person name="Shi S."/>
        </authorList>
    </citation>
    <scope>NUCLEOTIDE SEQUENCE [LARGE SCALE GENOMIC DNA]</scope>
    <source>
        <strain evidence="6 7">GY 70310</strain>
    </source>
</reference>
<dbReference type="Pfam" id="PF03466">
    <property type="entry name" value="LysR_substrate"/>
    <property type="match status" value="1"/>
</dbReference>
<dbReference type="Gene3D" id="1.10.10.10">
    <property type="entry name" value="Winged helix-like DNA-binding domain superfamily/Winged helix DNA-binding domain"/>
    <property type="match status" value="1"/>
</dbReference>
<keyword evidence="7" id="KW-1185">Reference proteome</keyword>
<evidence type="ECO:0000313" key="6">
    <source>
        <dbReference type="EMBL" id="TIC80555.1"/>
    </source>
</evidence>
<sequence length="304" mass="33390">MARQPPLNALRVFLAAAATRSFTRAGEQLFLTQGAVSRQVQTLETFYGTPLFVRGRRGLTLTPEGEALYAPVRDAFDRLQAASEALKRRQGDLRVRSPATPAMRWLLPNLPSFQQLYPEYTVHLITQLDPDLPFNRAEYDLAIVGLRDGELPAGLAGERIAQEELVAVCAPALLARTPLKVPADLARHTLLHPWRGDDTWARYLDKLGVAGEVDTARGVTFDTQEYALAAALGGMGVTLAQRSMIAGELSSGRLLMPFSERLYTEWAYYLVYPRENAGQPKLAAFRDWLLGVLGAPQASAGLSV</sequence>
<dbReference type="RefSeq" id="WP_136554409.1">
    <property type="nucleotide sequence ID" value="NZ_STGJ01000013.1"/>
</dbReference>
<dbReference type="GO" id="GO:0003700">
    <property type="term" value="F:DNA-binding transcription factor activity"/>
    <property type="evidence" value="ECO:0007669"/>
    <property type="project" value="InterPro"/>
</dbReference>
<dbReference type="GO" id="GO:0043565">
    <property type="term" value="F:sequence-specific DNA binding"/>
    <property type="evidence" value="ECO:0007669"/>
    <property type="project" value="TreeGrafter"/>
</dbReference>
<evidence type="ECO:0000256" key="4">
    <source>
        <dbReference type="ARBA" id="ARBA00023163"/>
    </source>
</evidence>
<dbReference type="PROSITE" id="PS50931">
    <property type="entry name" value="HTH_LYSR"/>
    <property type="match status" value="1"/>
</dbReference>
<evidence type="ECO:0000259" key="5">
    <source>
        <dbReference type="PROSITE" id="PS50931"/>
    </source>
</evidence>
<dbReference type="AlphaFoldDB" id="A0A4T0UQB6"/>
<dbReference type="GO" id="GO:0006351">
    <property type="term" value="P:DNA-templated transcription"/>
    <property type="evidence" value="ECO:0007669"/>
    <property type="project" value="TreeGrafter"/>
</dbReference>
<evidence type="ECO:0000256" key="1">
    <source>
        <dbReference type="ARBA" id="ARBA00009437"/>
    </source>
</evidence>
<name>A0A4T0UQB6_9NEIS</name>
<feature type="domain" description="HTH lysR-type" evidence="5">
    <location>
        <begin position="5"/>
        <end position="62"/>
    </location>
</feature>
<dbReference type="OrthoDB" id="155872at2"/>
<dbReference type="InterPro" id="IPR000847">
    <property type="entry name" value="LysR_HTH_N"/>
</dbReference>
<keyword evidence="4" id="KW-0804">Transcription</keyword>
<keyword evidence="2" id="KW-0805">Transcription regulation</keyword>
<dbReference type="SUPFAM" id="SSF46785">
    <property type="entry name" value="Winged helix' DNA-binding domain"/>
    <property type="match status" value="1"/>
</dbReference>
<proteinExistence type="inferred from homology"/>
<dbReference type="PRINTS" id="PR00039">
    <property type="entry name" value="HTHLYSR"/>
</dbReference>
<dbReference type="EMBL" id="STGJ01000013">
    <property type="protein sequence ID" value="TIC80555.1"/>
    <property type="molecule type" value="Genomic_DNA"/>
</dbReference>
<evidence type="ECO:0000256" key="2">
    <source>
        <dbReference type="ARBA" id="ARBA00023015"/>
    </source>
</evidence>
<dbReference type="PANTHER" id="PTHR30537">
    <property type="entry name" value="HTH-TYPE TRANSCRIPTIONAL REGULATOR"/>
    <property type="match status" value="1"/>
</dbReference>
<dbReference type="InterPro" id="IPR036390">
    <property type="entry name" value="WH_DNA-bd_sf"/>
</dbReference>
<accession>A0A4T0UQB6</accession>
<protein>
    <submittedName>
        <fullName evidence="6">LysR family transcriptional regulator</fullName>
    </submittedName>
</protein>
<dbReference type="FunFam" id="1.10.10.10:FF:000001">
    <property type="entry name" value="LysR family transcriptional regulator"/>
    <property type="match status" value="1"/>
</dbReference>
<dbReference type="Pfam" id="PF00126">
    <property type="entry name" value="HTH_1"/>
    <property type="match status" value="1"/>
</dbReference>
<dbReference type="PANTHER" id="PTHR30537:SF26">
    <property type="entry name" value="GLYCINE CLEAVAGE SYSTEM TRANSCRIPTIONAL ACTIVATOR"/>
    <property type="match status" value="1"/>
</dbReference>
<dbReference type="Gene3D" id="3.40.190.10">
    <property type="entry name" value="Periplasmic binding protein-like II"/>
    <property type="match status" value="2"/>
</dbReference>
<organism evidence="6 7">
    <name type="scientific">Crenobacter intestini</name>
    <dbReference type="NCBI Taxonomy" id="2563443"/>
    <lineage>
        <taxon>Bacteria</taxon>
        <taxon>Pseudomonadati</taxon>
        <taxon>Pseudomonadota</taxon>
        <taxon>Betaproteobacteria</taxon>
        <taxon>Neisseriales</taxon>
        <taxon>Neisseriaceae</taxon>
        <taxon>Crenobacter</taxon>
    </lineage>
</organism>
<dbReference type="InterPro" id="IPR036388">
    <property type="entry name" value="WH-like_DNA-bd_sf"/>
</dbReference>
<dbReference type="InterPro" id="IPR005119">
    <property type="entry name" value="LysR_subst-bd"/>
</dbReference>
<dbReference type="SUPFAM" id="SSF53850">
    <property type="entry name" value="Periplasmic binding protein-like II"/>
    <property type="match status" value="1"/>
</dbReference>
<evidence type="ECO:0000313" key="7">
    <source>
        <dbReference type="Proteomes" id="UP000308891"/>
    </source>
</evidence>
<comment type="caution">
    <text evidence="6">The sequence shown here is derived from an EMBL/GenBank/DDBJ whole genome shotgun (WGS) entry which is preliminary data.</text>
</comment>
<gene>
    <name evidence="6" type="ORF">E5K04_12030</name>
</gene>
<dbReference type="Proteomes" id="UP000308891">
    <property type="component" value="Unassembled WGS sequence"/>
</dbReference>
<evidence type="ECO:0000256" key="3">
    <source>
        <dbReference type="ARBA" id="ARBA00023125"/>
    </source>
</evidence>
<comment type="similarity">
    <text evidence="1">Belongs to the LysR transcriptional regulatory family.</text>
</comment>
<dbReference type="InterPro" id="IPR058163">
    <property type="entry name" value="LysR-type_TF_proteobact-type"/>
</dbReference>
<dbReference type="CDD" id="cd08432">
    <property type="entry name" value="PBP2_GcdR_TrpI_HvrB_AmpR_like"/>
    <property type="match status" value="1"/>
</dbReference>
<keyword evidence="3" id="KW-0238">DNA-binding</keyword>